<evidence type="ECO:0000313" key="8">
    <source>
        <dbReference type="EMBL" id="AXE18538.1"/>
    </source>
</evidence>
<feature type="transmembrane region" description="Helical" evidence="6">
    <location>
        <begin position="70"/>
        <end position="95"/>
    </location>
</feature>
<evidence type="ECO:0000256" key="3">
    <source>
        <dbReference type="ARBA" id="ARBA00022692"/>
    </source>
</evidence>
<evidence type="ECO:0000256" key="6">
    <source>
        <dbReference type="SAM" id="Phobius"/>
    </source>
</evidence>
<dbReference type="Pfam" id="PF06271">
    <property type="entry name" value="RDD"/>
    <property type="match status" value="1"/>
</dbReference>
<keyword evidence="4 6" id="KW-1133">Transmembrane helix</keyword>
<dbReference type="RefSeq" id="WP_114067321.1">
    <property type="nucleotide sequence ID" value="NZ_CP030850.1"/>
</dbReference>
<keyword evidence="9" id="KW-1185">Reference proteome</keyword>
<organism evidence="8 9">
    <name type="scientific">Runella rosea</name>
    <dbReference type="NCBI Taxonomy" id="2259595"/>
    <lineage>
        <taxon>Bacteria</taxon>
        <taxon>Pseudomonadati</taxon>
        <taxon>Bacteroidota</taxon>
        <taxon>Cytophagia</taxon>
        <taxon>Cytophagales</taxon>
        <taxon>Spirosomataceae</taxon>
        <taxon>Runella</taxon>
    </lineage>
</organism>
<feature type="transmembrane region" description="Helical" evidence="6">
    <location>
        <begin position="21"/>
        <end position="50"/>
    </location>
</feature>
<comment type="subcellular location">
    <subcellularLocation>
        <location evidence="1">Cell membrane</location>
        <topology evidence="1">Multi-pass membrane protein</topology>
    </subcellularLocation>
</comment>
<evidence type="ECO:0000256" key="4">
    <source>
        <dbReference type="ARBA" id="ARBA00022989"/>
    </source>
</evidence>
<dbReference type="GO" id="GO:0005886">
    <property type="term" value="C:plasma membrane"/>
    <property type="evidence" value="ECO:0007669"/>
    <property type="project" value="UniProtKB-SubCell"/>
</dbReference>
<dbReference type="KEGG" id="run:DR864_12615"/>
<keyword evidence="2" id="KW-1003">Cell membrane</keyword>
<feature type="domain" description="RDD" evidence="7">
    <location>
        <begin position="14"/>
        <end position="163"/>
    </location>
</feature>
<dbReference type="AlphaFoldDB" id="A0A344TIR7"/>
<dbReference type="PANTHER" id="PTHR36115">
    <property type="entry name" value="PROLINE-RICH ANTIGEN HOMOLOG-RELATED"/>
    <property type="match status" value="1"/>
</dbReference>
<dbReference type="OrthoDB" id="9793824at2"/>
<evidence type="ECO:0000259" key="7">
    <source>
        <dbReference type="Pfam" id="PF06271"/>
    </source>
</evidence>
<keyword evidence="5 6" id="KW-0472">Membrane</keyword>
<dbReference type="InterPro" id="IPR051791">
    <property type="entry name" value="Pra-immunoreactive"/>
</dbReference>
<sequence length="169" mass="18030">MENVITQVGEPTNYASFGRRLVALIIDGIIIGVAQSFIIVPIMISLGLGVASKIETDSLETMEPGEAMGIFSAMMGAGLMIQLVSWGISGVYFVLMESSEKQATLGKIAMGLKVTDLNGNRITPTTAIIRFVGRIVSGMIMLIGYIMAAFTAKKQALHDMIANTLVLKS</sequence>
<dbReference type="InterPro" id="IPR010432">
    <property type="entry name" value="RDD"/>
</dbReference>
<feature type="transmembrane region" description="Helical" evidence="6">
    <location>
        <begin position="131"/>
        <end position="150"/>
    </location>
</feature>
<keyword evidence="3 6" id="KW-0812">Transmembrane</keyword>
<evidence type="ECO:0000256" key="5">
    <source>
        <dbReference type="ARBA" id="ARBA00023136"/>
    </source>
</evidence>
<name>A0A344TIR7_9BACT</name>
<protein>
    <submittedName>
        <fullName evidence="8">RDD family protein</fullName>
    </submittedName>
</protein>
<evidence type="ECO:0000256" key="2">
    <source>
        <dbReference type="ARBA" id="ARBA00022475"/>
    </source>
</evidence>
<dbReference type="Proteomes" id="UP000251993">
    <property type="component" value="Chromosome"/>
</dbReference>
<evidence type="ECO:0000313" key="9">
    <source>
        <dbReference type="Proteomes" id="UP000251993"/>
    </source>
</evidence>
<proteinExistence type="predicted"/>
<dbReference type="EMBL" id="CP030850">
    <property type="protein sequence ID" value="AXE18538.1"/>
    <property type="molecule type" value="Genomic_DNA"/>
</dbReference>
<gene>
    <name evidence="8" type="ORF">DR864_12615</name>
</gene>
<accession>A0A344TIR7</accession>
<reference evidence="8 9" key="1">
    <citation type="submission" date="2018-07" db="EMBL/GenBank/DDBJ databases">
        <title>Genome sequencing of Runella.</title>
        <authorList>
            <person name="Baek M.-G."/>
            <person name="Yi H."/>
        </authorList>
    </citation>
    <scope>NUCLEOTIDE SEQUENCE [LARGE SCALE GENOMIC DNA]</scope>
    <source>
        <strain evidence="8 9">HYN0085</strain>
    </source>
</reference>
<evidence type="ECO:0000256" key="1">
    <source>
        <dbReference type="ARBA" id="ARBA00004651"/>
    </source>
</evidence>